<evidence type="ECO:0000256" key="1">
    <source>
        <dbReference type="SAM" id="SignalP"/>
    </source>
</evidence>
<dbReference type="AlphaFoldDB" id="A0A8H3G628"/>
<dbReference type="Gene3D" id="3.10.450.50">
    <property type="match status" value="1"/>
</dbReference>
<dbReference type="SUPFAM" id="SSF54427">
    <property type="entry name" value="NTF2-like"/>
    <property type="match status" value="1"/>
</dbReference>
<sequence>MFSLILCGSLLPWASCILLSPRDAITVAAIDQLGSLFSFSLDEKNFAALADVYTANAIIDGGGPNPLRGLPAIQAFYRQTFSNSSLVTEHTVTTVYAYNFTATTAKSKNYADAFYFGKPAQERGGFLFRNQSVVFRERFDNEYVKEKNGAWKISRQTGPKPIVGFCHIIRRIFVLTLFVIIVS</sequence>
<gene>
    <name evidence="3" type="ORF">HETSPECPRED_008742</name>
</gene>
<evidence type="ECO:0000313" key="3">
    <source>
        <dbReference type="EMBL" id="CAF9933681.1"/>
    </source>
</evidence>
<protein>
    <recommendedName>
        <fullName evidence="2">SnoaL-like domain-containing protein</fullName>
    </recommendedName>
</protein>
<evidence type="ECO:0000313" key="4">
    <source>
        <dbReference type="Proteomes" id="UP000664521"/>
    </source>
</evidence>
<accession>A0A8H3G628</accession>
<dbReference type="Proteomes" id="UP000664521">
    <property type="component" value="Unassembled WGS sequence"/>
</dbReference>
<keyword evidence="4" id="KW-1185">Reference proteome</keyword>
<dbReference type="InterPro" id="IPR032710">
    <property type="entry name" value="NTF2-like_dom_sf"/>
</dbReference>
<dbReference type="InterPro" id="IPR037401">
    <property type="entry name" value="SnoaL-like"/>
</dbReference>
<dbReference type="Pfam" id="PF13577">
    <property type="entry name" value="SnoaL_4"/>
    <property type="match status" value="1"/>
</dbReference>
<feature type="chain" id="PRO_5034097510" description="SnoaL-like domain-containing protein" evidence="1">
    <location>
        <begin position="17"/>
        <end position="183"/>
    </location>
</feature>
<proteinExistence type="predicted"/>
<organism evidence="3 4">
    <name type="scientific">Heterodermia speciosa</name>
    <dbReference type="NCBI Taxonomy" id="116794"/>
    <lineage>
        <taxon>Eukaryota</taxon>
        <taxon>Fungi</taxon>
        <taxon>Dikarya</taxon>
        <taxon>Ascomycota</taxon>
        <taxon>Pezizomycotina</taxon>
        <taxon>Lecanoromycetes</taxon>
        <taxon>OSLEUM clade</taxon>
        <taxon>Lecanoromycetidae</taxon>
        <taxon>Caliciales</taxon>
        <taxon>Physciaceae</taxon>
        <taxon>Heterodermia</taxon>
    </lineage>
</organism>
<comment type="caution">
    <text evidence="3">The sequence shown here is derived from an EMBL/GenBank/DDBJ whole genome shotgun (WGS) entry which is preliminary data.</text>
</comment>
<feature type="signal peptide" evidence="1">
    <location>
        <begin position="1"/>
        <end position="16"/>
    </location>
</feature>
<feature type="domain" description="SnoaL-like" evidence="2">
    <location>
        <begin position="27"/>
        <end position="155"/>
    </location>
</feature>
<keyword evidence="1" id="KW-0732">Signal</keyword>
<dbReference type="EMBL" id="CAJPDS010000069">
    <property type="protein sequence ID" value="CAF9933681.1"/>
    <property type="molecule type" value="Genomic_DNA"/>
</dbReference>
<name>A0A8H3G628_9LECA</name>
<reference evidence="3" key="1">
    <citation type="submission" date="2021-03" db="EMBL/GenBank/DDBJ databases">
        <authorList>
            <person name="Tagirdzhanova G."/>
        </authorList>
    </citation>
    <scope>NUCLEOTIDE SEQUENCE</scope>
</reference>
<evidence type="ECO:0000259" key="2">
    <source>
        <dbReference type="Pfam" id="PF13577"/>
    </source>
</evidence>
<dbReference type="OrthoDB" id="2148716at2759"/>